<feature type="region of interest" description="Disordered" evidence="9">
    <location>
        <begin position="104"/>
        <end position="172"/>
    </location>
</feature>
<evidence type="ECO:0000256" key="10">
    <source>
        <dbReference type="SAM" id="Phobius"/>
    </source>
</evidence>
<feature type="transmembrane region" description="Helical" evidence="10">
    <location>
        <begin position="531"/>
        <end position="556"/>
    </location>
</feature>
<dbReference type="PANTHER" id="PTHR11003:SF334">
    <property type="entry name" value="FI03418P"/>
    <property type="match status" value="1"/>
</dbReference>
<keyword evidence="4 10" id="KW-1133">Transmembrane helix</keyword>
<keyword evidence="2 8" id="KW-0813">Transport</keyword>
<keyword evidence="6 10" id="KW-0472">Membrane</keyword>
<dbReference type="GO" id="GO:0030322">
    <property type="term" value="P:stabilization of membrane potential"/>
    <property type="evidence" value="ECO:0007669"/>
    <property type="project" value="TreeGrafter"/>
</dbReference>
<feature type="compositionally biased region" description="Low complexity" evidence="9">
    <location>
        <begin position="443"/>
        <end position="455"/>
    </location>
</feature>
<feature type="transmembrane region" description="Helical" evidence="10">
    <location>
        <begin position="335"/>
        <end position="356"/>
    </location>
</feature>
<comment type="subcellular location">
    <subcellularLocation>
        <location evidence="1">Membrane</location>
        <topology evidence="1">Multi-pass membrane protein</topology>
    </subcellularLocation>
</comment>
<dbReference type="InterPro" id="IPR003280">
    <property type="entry name" value="2pore_dom_K_chnl"/>
</dbReference>
<comment type="similarity">
    <text evidence="8">Belongs to the two pore domain potassium channel (TC 1.A.1.8) family.</text>
</comment>
<feature type="compositionally biased region" description="Basic and acidic residues" evidence="9">
    <location>
        <begin position="69"/>
        <end position="79"/>
    </location>
</feature>
<dbReference type="GO" id="GO:0022841">
    <property type="term" value="F:potassium ion leak channel activity"/>
    <property type="evidence" value="ECO:0007669"/>
    <property type="project" value="TreeGrafter"/>
</dbReference>
<dbReference type="GO" id="GO:0015271">
    <property type="term" value="F:outward rectifier potassium channel activity"/>
    <property type="evidence" value="ECO:0007669"/>
    <property type="project" value="TreeGrafter"/>
</dbReference>
<reference evidence="12" key="1">
    <citation type="journal article" date="2023" name="G3 (Bethesda)">
        <title>A reference genome for the long-term kleptoplast-retaining sea slug Elysia crispata morphotype clarki.</title>
        <authorList>
            <person name="Eastman K.E."/>
            <person name="Pendleton A.L."/>
            <person name="Shaikh M.A."/>
            <person name="Suttiyut T."/>
            <person name="Ogas R."/>
            <person name="Tomko P."/>
            <person name="Gavelis G."/>
            <person name="Widhalm J.R."/>
            <person name="Wisecaver J.H."/>
        </authorList>
    </citation>
    <scope>NUCLEOTIDE SEQUENCE</scope>
    <source>
        <strain evidence="12">ECLA1</strain>
    </source>
</reference>
<keyword evidence="13" id="KW-1185">Reference proteome</keyword>
<feature type="compositionally biased region" description="Low complexity" evidence="9">
    <location>
        <begin position="37"/>
        <end position="68"/>
    </location>
</feature>
<proteinExistence type="inferred from homology"/>
<feature type="region of interest" description="Disordered" evidence="9">
    <location>
        <begin position="1"/>
        <end position="79"/>
    </location>
</feature>
<evidence type="ECO:0000256" key="5">
    <source>
        <dbReference type="ARBA" id="ARBA00023065"/>
    </source>
</evidence>
<dbReference type="GO" id="GO:0005886">
    <property type="term" value="C:plasma membrane"/>
    <property type="evidence" value="ECO:0007669"/>
    <property type="project" value="TreeGrafter"/>
</dbReference>
<accession>A0AAE1DXA7</accession>
<feature type="transmembrane region" description="Helical" evidence="10">
    <location>
        <begin position="234"/>
        <end position="262"/>
    </location>
</feature>
<sequence>MRVSHQQQEAAHVPSKIHPRATEVPRPQLRTLHKRQQQQQQQQQPQVLPQQQQPPIEQQQKQPKIQEQQQKEQEAGHQDVEIEIMADIRNLTTAASIIPSVQTVNQKPQNEHEPQLQQEHHQQQQQQQKQQQQQLQHQQQHQLQHQQPHQQQQQLQLQQQNLSVNPRPRKSRPCCYTCCCCCCDSGDEGRKRTASSRTVSGHSSRFSSDDASHIASIHSGRRSVSRGKQCCKKFLTFLFSQIGMCALVVCYAILGGFLFRWLESTNEVTQRENVQDARERSVSLLWNITEELNILYEQNWTKMADDILHRFQEHVYQAVKDGSWDGQDVEADVRWSFAGSLLYSITVISTIGYGHITPKTDWGKLATIFYALVGIPLTLLCLSNIGTAFAHCFRFLYYHICRCLSCVGCSPPATYSTPKTHAKNDRRAGKRQVATPNKGKVLAAPGTGAAATSTGILADRGNEGVSGKLEDPEDPTDRVLVSQQQAAARKGKTGENSNQRNRNAGTHNHHHHHHHNHHRRKQKERINTADVRVPVTICLLIMALYIFGGAVLFSLWEKEWTYLIGAYFCFITLSTIGFGDYVFGVGSDFATNEKTIICAVYLVLGLSIIAMCFNLMQEEVRAKSRWLGTKLGIIDEEHRRS</sequence>
<evidence type="ECO:0000256" key="7">
    <source>
        <dbReference type="ARBA" id="ARBA00023303"/>
    </source>
</evidence>
<evidence type="ECO:0000256" key="2">
    <source>
        <dbReference type="ARBA" id="ARBA00022448"/>
    </source>
</evidence>
<feature type="region of interest" description="Disordered" evidence="9">
    <location>
        <begin position="187"/>
        <end position="211"/>
    </location>
</feature>
<organism evidence="12 13">
    <name type="scientific">Elysia crispata</name>
    <name type="common">lettuce slug</name>
    <dbReference type="NCBI Taxonomy" id="231223"/>
    <lineage>
        <taxon>Eukaryota</taxon>
        <taxon>Metazoa</taxon>
        <taxon>Spiralia</taxon>
        <taxon>Lophotrochozoa</taxon>
        <taxon>Mollusca</taxon>
        <taxon>Gastropoda</taxon>
        <taxon>Heterobranchia</taxon>
        <taxon>Euthyneura</taxon>
        <taxon>Panpulmonata</taxon>
        <taxon>Sacoglossa</taxon>
        <taxon>Placobranchoidea</taxon>
        <taxon>Plakobranchidae</taxon>
        <taxon>Elysia</taxon>
    </lineage>
</organism>
<evidence type="ECO:0000256" key="1">
    <source>
        <dbReference type="ARBA" id="ARBA00004141"/>
    </source>
</evidence>
<feature type="compositionally biased region" description="Low complexity" evidence="9">
    <location>
        <begin position="123"/>
        <end position="160"/>
    </location>
</feature>
<name>A0AAE1DXA7_9GAST</name>
<keyword evidence="7 8" id="KW-0407">Ion channel</keyword>
<dbReference type="AlphaFoldDB" id="A0AAE1DXA7"/>
<dbReference type="SUPFAM" id="SSF81324">
    <property type="entry name" value="Voltage-gated potassium channels"/>
    <property type="match status" value="2"/>
</dbReference>
<feature type="region of interest" description="Disordered" evidence="9">
    <location>
        <begin position="415"/>
        <end position="526"/>
    </location>
</feature>
<evidence type="ECO:0000259" key="11">
    <source>
        <dbReference type="Pfam" id="PF07885"/>
    </source>
</evidence>
<dbReference type="InterPro" id="IPR013099">
    <property type="entry name" value="K_chnl_dom"/>
</dbReference>
<evidence type="ECO:0000256" key="9">
    <source>
        <dbReference type="SAM" id="MobiDB-lite"/>
    </source>
</evidence>
<evidence type="ECO:0000256" key="3">
    <source>
        <dbReference type="ARBA" id="ARBA00022692"/>
    </source>
</evidence>
<feature type="transmembrane region" description="Helical" evidence="10">
    <location>
        <begin position="368"/>
        <end position="390"/>
    </location>
</feature>
<feature type="compositionally biased region" description="Basic and acidic residues" evidence="9">
    <location>
        <begin position="109"/>
        <end position="122"/>
    </location>
</feature>
<comment type="caution">
    <text evidence="12">The sequence shown here is derived from an EMBL/GenBank/DDBJ whole genome shotgun (WGS) entry which is preliminary data.</text>
</comment>
<evidence type="ECO:0000256" key="8">
    <source>
        <dbReference type="RuleBase" id="RU003857"/>
    </source>
</evidence>
<keyword evidence="5 8" id="KW-0406">Ion transport</keyword>
<evidence type="ECO:0000256" key="4">
    <source>
        <dbReference type="ARBA" id="ARBA00022989"/>
    </source>
</evidence>
<dbReference type="EMBL" id="JAWDGP010002014">
    <property type="protein sequence ID" value="KAK3786122.1"/>
    <property type="molecule type" value="Genomic_DNA"/>
</dbReference>
<dbReference type="PRINTS" id="PR01333">
    <property type="entry name" value="2POREKCHANEL"/>
</dbReference>
<feature type="transmembrane region" description="Helical" evidence="10">
    <location>
        <begin position="595"/>
        <end position="616"/>
    </location>
</feature>
<evidence type="ECO:0000256" key="6">
    <source>
        <dbReference type="ARBA" id="ARBA00023136"/>
    </source>
</evidence>
<feature type="domain" description="Potassium channel" evidence="11">
    <location>
        <begin position="334"/>
        <end position="389"/>
    </location>
</feature>
<evidence type="ECO:0000313" key="13">
    <source>
        <dbReference type="Proteomes" id="UP001283361"/>
    </source>
</evidence>
<keyword evidence="3 8" id="KW-0812">Transmembrane</keyword>
<feature type="compositionally biased region" description="Basic residues" evidence="9">
    <location>
        <begin position="507"/>
        <end position="523"/>
    </location>
</feature>
<dbReference type="Pfam" id="PF07885">
    <property type="entry name" value="Ion_trans_2"/>
    <property type="match status" value="2"/>
</dbReference>
<evidence type="ECO:0000313" key="12">
    <source>
        <dbReference type="EMBL" id="KAK3786122.1"/>
    </source>
</evidence>
<feature type="transmembrane region" description="Helical" evidence="10">
    <location>
        <begin position="562"/>
        <end position="583"/>
    </location>
</feature>
<protein>
    <recommendedName>
        <fullName evidence="11">Potassium channel domain-containing protein</fullName>
    </recommendedName>
</protein>
<feature type="compositionally biased region" description="Polar residues" evidence="9">
    <location>
        <begin position="195"/>
        <end position="206"/>
    </location>
</feature>
<feature type="compositionally biased region" description="Polar residues" evidence="9">
    <location>
        <begin position="494"/>
        <end position="506"/>
    </location>
</feature>
<feature type="domain" description="Potassium channel" evidence="11">
    <location>
        <begin position="541"/>
        <end position="620"/>
    </location>
</feature>
<dbReference type="Proteomes" id="UP001283361">
    <property type="component" value="Unassembled WGS sequence"/>
</dbReference>
<dbReference type="Gene3D" id="1.10.287.70">
    <property type="match status" value="2"/>
</dbReference>
<dbReference type="PANTHER" id="PTHR11003">
    <property type="entry name" value="POTASSIUM CHANNEL, SUBFAMILY K"/>
    <property type="match status" value="1"/>
</dbReference>
<gene>
    <name evidence="12" type="ORF">RRG08_045508</name>
</gene>